<dbReference type="Pfam" id="PF13346">
    <property type="entry name" value="ABC2_membrane_5"/>
    <property type="match status" value="1"/>
</dbReference>
<feature type="transmembrane region" description="Helical" evidence="1">
    <location>
        <begin position="118"/>
        <end position="138"/>
    </location>
</feature>
<feature type="transmembrane region" description="Helical" evidence="1">
    <location>
        <begin position="38"/>
        <end position="57"/>
    </location>
</feature>
<sequence>MKGLILKDLYTLRQMGKVYLISMVCLMAWGMAVHNSTMFTSLLLVYGLMILITTASWDEVSHFNGYALTFPLSPKKLVQAKYLFALILFAAITVLGVLGGFGMTAALGAKSEIGYGEVVVSTLSISCIYLMTAVVVLPCNYKFGVEKSRFLFVAIYLIIFACFALLFSIDHMKQWLLNLGAREFMTGVAVFGVLTLLGMIFSYRISVRIMENREW</sequence>
<feature type="transmembrane region" description="Helical" evidence="1">
    <location>
        <begin position="82"/>
        <end position="106"/>
    </location>
</feature>
<evidence type="ECO:0000256" key="1">
    <source>
        <dbReference type="SAM" id="Phobius"/>
    </source>
</evidence>
<gene>
    <name evidence="2" type="ORF">H8S44_09720</name>
</gene>
<evidence type="ECO:0000313" key="3">
    <source>
        <dbReference type="Proteomes" id="UP000649345"/>
    </source>
</evidence>
<reference evidence="2" key="1">
    <citation type="submission" date="2020-08" db="EMBL/GenBank/DDBJ databases">
        <title>Genome public.</title>
        <authorList>
            <person name="Liu C."/>
            <person name="Sun Q."/>
        </authorList>
    </citation>
    <scope>NUCLEOTIDE SEQUENCE</scope>
    <source>
        <strain evidence="2">NSJ-68</strain>
    </source>
</reference>
<feature type="transmembrane region" description="Helical" evidence="1">
    <location>
        <begin position="184"/>
        <end position="203"/>
    </location>
</feature>
<keyword evidence="1" id="KW-0472">Membrane</keyword>
<comment type="caution">
    <text evidence="2">The sequence shown here is derived from an EMBL/GenBank/DDBJ whole genome shotgun (WGS) entry which is preliminary data.</text>
</comment>
<name>A0A923LCL2_9FIRM</name>
<dbReference type="EMBL" id="JACOOR010000005">
    <property type="protein sequence ID" value="MBC5660049.1"/>
    <property type="molecule type" value="Genomic_DNA"/>
</dbReference>
<dbReference type="Proteomes" id="UP000649345">
    <property type="component" value="Unassembled WGS sequence"/>
</dbReference>
<evidence type="ECO:0000313" key="2">
    <source>
        <dbReference type="EMBL" id="MBC5660049.1"/>
    </source>
</evidence>
<dbReference type="InterPro" id="IPR025699">
    <property type="entry name" value="ABC2_memb-like"/>
</dbReference>
<keyword evidence="1" id="KW-0812">Transmembrane</keyword>
<organism evidence="2 3">
    <name type="scientific">Anaerosacchariphilus hominis</name>
    <dbReference type="NCBI Taxonomy" id="2763017"/>
    <lineage>
        <taxon>Bacteria</taxon>
        <taxon>Bacillati</taxon>
        <taxon>Bacillota</taxon>
        <taxon>Clostridia</taxon>
        <taxon>Lachnospirales</taxon>
        <taxon>Lachnospiraceae</taxon>
        <taxon>Anaerosacchariphilus</taxon>
    </lineage>
</organism>
<keyword evidence="1" id="KW-1133">Transmembrane helix</keyword>
<keyword evidence="3" id="KW-1185">Reference proteome</keyword>
<accession>A0A923LCL2</accession>
<feature type="transmembrane region" description="Helical" evidence="1">
    <location>
        <begin position="12"/>
        <end position="32"/>
    </location>
</feature>
<dbReference type="RefSeq" id="WP_186873496.1">
    <property type="nucleotide sequence ID" value="NZ_JACOOR010000005.1"/>
</dbReference>
<dbReference type="PANTHER" id="PTHR41309:SF2">
    <property type="entry name" value="MEMBRANE PROTEIN"/>
    <property type="match status" value="1"/>
</dbReference>
<dbReference type="PANTHER" id="PTHR41309">
    <property type="entry name" value="MEMBRANE PROTEIN-RELATED"/>
    <property type="match status" value="1"/>
</dbReference>
<proteinExistence type="predicted"/>
<dbReference type="AlphaFoldDB" id="A0A923LCL2"/>
<protein>
    <submittedName>
        <fullName evidence="2">ABC-2 transporter permease</fullName>
    </submittedName>
</protein>
<feature type="transmembrane region" description="Helical" evidence="1">
    <location>
        <begin position="150"/>
        <end position="169"/>
    </location>
</feature>